<accession>A0ABR4YTY8</accession>
<dbReference type="RefSeq" id="WP_039322287.1">
    <property type="nucleotide sequence ID" value="NZ_JTLZ01000008.1"/>
</dbReference>
<comment type="caution">
    <text evidence="2">The sequence shown here is derived from an EMBL/GenBank/DDBJ whole genome shotgun (WGS) entry which is preliminary data.</text>
</comment>
<name>A0ABR4YTY8_9MYCO</name>
<evidence type="ECO:0000313" key="3">
    <source>
        <dbReference type="Proteomes" id="UP000031004"/>
    </source>
</evidence>
<evidence type="ECO:0008006" key="4">
    <source>
        <dbReference type="Google" id="ProtNLM"/>
    </source>
</evidence>
<dbReference type="Proteomes" id="UP000031004">
    <property type="component" value="Unassembled WGS sequence"/>
</dbReference>
<organism evidence="2 3">
    <name type="scientific">Mycolicibacterium setense</name>
    <dbReference type="NCBI Taxonomy" id="431269"/>
    <lineage>
        <taxon>Bacteria</taxon>
        <taxon>Bacillati</taxon>
        <taxon>Actinomycetota</taxon>
        <taxon>Actinomycetes</taxon>
        <taxon>Mycobacteriales</taxon>
        <taxon>Mycobacteriaceae</taxon>
        <taxon>Mycolicibacterium</taxon>
    </lineage>
</organism>
<sequence>MTKIALAGAVAAVAASTVSVVAPMAHADRVEPPPLYGHYDLLIDFSKQTFNGMPTPMNPMTVPAEFSTQCDMSGCVARMDNTDDHARNPGAPAAYEYRWTNDRWETSGEYPYFCDRNDPGSAVMARRSDYWIPNPDGSFFGERTLVIGGAGCPGEGPGTHWLPISITPVDPPPGPAR</sequence>
<dbReference type="EMBL" id="JTLZ01000008">
    <property type="protein sequence ID" value="KHO23917.1"/>
    <property type="molecule type" value="Genomic_DNA"/>
</dbReference>
<evidence type="ECO:0000313" key="2">
    <source>
        <dbReference type="EMBL" id="KHO23917.1"/>
    </source>
</evidence>
<feature type="chain" id="PRO_5045440392" description="Secreted protein" evidence="1">
    <location>
        <begin position="28"/>
        <end position="177"/>
    </location>
</feature>
<reference evidence="2 3" key="1">
    <citation type="submission" date="2014-11" db="EMBL/GenBank/DDBJ databases">
        <title>Mycobacterium setense Manresensis Genome.</title>
        <authorList>
            <person name="Rech G."/>
            <person name="Sumoy L."/>
        </authorList>
    </citation>
    <scope>NUCLEOTIDE SEQUENCE [LARGE SCALE GENOMIC DNA]</scope>
    <source>
        <strain evidence="2 3">Manresensis</strain>
    </source>
</reference>
<proteinExistence type="predicted"/>
<protein>
    <recommendedName>
        <fullName evidence="4">Secreted protein</fullName>
    </recommendedName>
</protein>
<keyword evidence="1" id="KW-0732">Signal</keyword>
<evidence type="ECO:0000256" key="1">
    <source>
        <dbReference type="SAM" id="SignalP"/>
    </source>
</evidence>
<gene>
    <name evidence="2" type="ORF">QQ44_17255</name>
</gene>
<feature type="signal peptide" evidence="1">
    <location>
        <begin position="1"/>
        <end position="27"/>
    </location>
</feature>
<keyword evidence="3" id="KW-1185">Reference proteome</keyword>